<name>A0A8S4RRD0_9NEOP</name>
<evidence type="ECO:0000313" key="2">
    <source>
        <dbReference type="EMBL" id="CAH2239530.1"/>
    </source>
</evidence>
<evidence type="ECO:0000259" key="1">
    <source>
        <dbReference type="Pfam" id="PF04112"/>
    </source>
</evidence>
<protein>
    <submittedName>
        <fullName evidence="2">Jg21535 protein</fullName>
    </submittedName>
</protein>
<gene>
    <name evidence="2" type="primary">jg21535</name>
    <name evidence="2" type="ORF">PAEG_LOCUS16231</name>
</gene>
<dbReference type="PANTHER" id="PTHR21373:SF0">
    <property type="entry name" value="N-ALPHA-ACETYLTRANSFERASE 35, NATC AUXILIARY SUBUNIT"/>
    <property type="match status" value="1"/>
</dbReference>
<dbReference type="PANTHER" id="PTHR21373">
    <property type="entry name" value="GLUCOSE REPRESSIBLE PROTEIN MAK10"/>
    <property type="match status" value="1"/>
</dbReference>
<proteinExistence type="predicted"/>
<accession>A0A8S4RRD0</accession>
<dbReference type="InterPro" id="IPR057983">
    <property type="entry name" value="NAA35-like_N"/>
</dbReference>
<dbReference type="InterPro" id="IPR007244">
    <property type="entry name" value="Naa35_N"/>
</dbReference>
<dbReference type="GO" id="GO:0031417">
    <property type="term" value="C:NatC complex"/>
    <property type="evidence" value="ECO:0007669"/>
    <property type="project" value="InterPro"/>
</dbReference>
<reference evidence="2" key="1">
    <citation type="submission" date="2022-03" db="EMBL/GenBank/DDBJ databases">
        <authorList>
            <person name="Lindestad O."/>
        </authorList>
    </citation>
    <scope>NUCLEOTIDE SEQUENCE</scope>
</reference>
<feature type="domain" description="NAA35-like N-terminal" evidence="1">
    <location>
        <begin position="51"/>
        <end position="141"/>
    </location>
</feature>
<dbReference type="EMBL" id="CAKXAJ010025439">
    <property type="protein sequence ID" value="CAH2239530.1"/>
    <property type="molecule type" value="Genomic_DNA"/>
</dbReference>
<evidence type="ECO:0000313" key="3">
    <source>
        <dbReference type="Proteomes" id="UP000838756"/>
    </source>
</evidence>
<comment type="caution">
    <text evidence="2">The sequence shown here is derived from an EMBL/GenBank/DDBJ whole genome shotgun (WGS) entry which is preliminary data.</text>
</comment>
<dbReference type="OrthoDB" id="269405at2759"/>
<dbReference type="AlphaFoldDB" id="A0A8S4RRD0"/>
<organism evidence="2 3">
    <name type="scientific">Pararge aegeria aegeria</name>
    <dbReference type="NCBI Taxonomy" id="348720"/>
    <lineage>
        <taxon>Eukaryota</taxon>
        <taxon>Metazoa</taxon>
        <taxon>Ecdysozoa</taxon>
        <taxon>Arthropoda</taxon>
        <taxon>Hexapoda</taxon>
        <taxon>Insecta</taxon>
        <taxon>Pterygota</taxon>
        <taxon>Neoptera</taxon>
        <taxon>Endopterygota</taxon>
        <taxon>Lepidoptera</taxon>
        <taxon>Glossata</taxon>
        <taxon>Ditrysia</taxon>
        <taxon>Papilionoidea</taxon>
        <taxon>Nymphalidae</taxon>
        <taxon>Satyrinae</taxon>
        <taxon>Satyrini</taxon>
        <taxon>Parargina</taxon>
        <taxon>Pararge</taxon>
    </lineage>
</organism>
<dbReference type="Proteomes" id="UP000838756">
    <property type="component" value="Unassembled WGS sequence"/>
</dbReference>
<sequence length="165" mass="18446">MGDTDDYYDGDGTMESLPTSPEVTYNWVDITTDFFNHIQDLQLGELLHDGHLFGLFEAMSAIEMMDPKMDAGMLCNRGNPKPLNFQQAVACGKLKIDDLDPSEIIGVIDATVACIVSWLEGHSLAQTVFTNLYLHQPHLITNKTLKAYCIAVYKLLDCIRDCINK</sequence>
<keyword evidence="3" id="KW-1185">Reference proteome</keyword>
<dbReference type="Pfam" id="PF04112">
    <property type="entry name" value="Mak10"/>
    <property type="match status" value="1"/>
</dbReference>